<accession>A0A521DNU1</accession>
<dbReference type="EMBL" id="FXSZ01000008">
    <property type="protein sequence ID" value="SMO73245.1"/>
    <property type="molecule type" value="Genomic_DNA"/>
</dbReference>
<sequence>MNLINNNFFYLLVNVNSKPLAPQLFSELIFNSHEILGGIILRLRILNIDSSIKLLFYLLHPRIFSQLSF</sequence>
<name>A0A521DNU1_9SPHI</name>
<dbReference type="Proteomes" id="UP000315971">
    <property type="component" value="Unassembled WGS sequence"/>
</dbReference>
<evidence type="ECO:0000313" key="1">
    <source>
        <dbReference type="EMBL" id="SMO73245.1"/>
    </source>
</evidence>
<reference evidence="1 2" key="1">
    <citation type="submission" date="2017-05" db="EMBL/GenBank/DDBJ databases">
        <authorList>
            <person name="Varghese N."/>
            <person name="Submissions S."/>
        </authorList>
    </citation>
    <scope>NUCLEOTIDE SEQUENCE [LARGE SCALE GENOMIC DNA]</scope>
    <source>
        <strain evidence="1 2">DSM 21342</strain>
    </source>
</reference>
<evidence type="ECO:0000313" key="2">
    <source>
        <dbReference type="Proteomes" id="UP000315971"/>
    </source>
</evidence>
<protein>
    <submittedName>
        <fullName evidence="1">Uncharacterized protein</fullName>
    </submittedName>
</protein>
<dbReference type="AlphaFoldDB" id="A0A521DNU1"/>
<organism evidence="1 2">
    <name type="scientific">Solitalea koreensis</name>
    <dbReference type="NCBI Taxonomy" id="543615"/>
    <lineage>
        <taxon>Bacteria</taxon>
        <taxon>Pseudomonadati</taxon>
        <taxon>Bacteroidota</taxon>
        <taxon>Sphingobacteriia</taxon>
        <taxon>Sphingobacteriales</taxon>
        <taxon>Sphingobacteriaceae</taxon>
        <taxon>Solitalea</taxon>
    </lineage>
</organism>
<gene>
    <name evidence="1" type="ORF">SAMN06265350_1082</name>
</gene>
<keyword evidence="2" id="KW-1185">Reference proteome</keyword>
<proteinExistence type="predicted"/>